<organism evidence="1 2">
    <name type="scientific">Lacrimispora amygdalina</name>
    <dbReference type="NCBI Taxonomy" id="253257"/>
    <lineage>
        <taxon>Bacteria</taxon>
        <taxon>Bacillati</taxon>
        <taxon>Bacillota</taxon>
        <taxon>Clostridia</taxon>
        <taxon>Lachnospirales</taxon>
        <taxon>Lachnospiraceae</taxon>
        <taxon>Lacrimispora</taxon>
    </lineage>
</organism>
<proteinExistence type="predicted"/>
<evidence type="ECO:0000313" key="2">
    <source>
        <dbReference type="Proteomes" id="UP001419084"/>
    </source>
</evidence>
<keyword evidence="2" id="KW-1185">Reference proteome</keyword>
<evidence type="ECO:0000313" key="1">
    <source>
        <dbReference type="EMBL" id="GLB29155.1"/>
    </source>
</evidence>
<reference evidence="1 2" key="1">
    <citation type="journal article" date="2024" name="Int. J. Syst. Evol. Microbiol.">
        <title>Lacrimispora brassicae sp. nov. isolated from fermented cabbage, and proposal of Clostridium indicum Gundawar et al. 2019 and Clostridium methoxybenzovorans Mechichi et al. 1999 as heterotypic synonyms of Lacrimispora amygdalina (Parshina et al. 2003) Haas and Blanchard 2020 and Lacrimispora indolis (McClung and McCoy 1957) Haas and Blanchard 2020, respectively.</title>
        <authorList>
            <person name="Kobayashi H."/>
            <person name="Tanizawa Y."/>
            <person name="Sakamoto M."/>
            <person name="Ohkuma M."/>
            <person name="Tohno M."/>
        </authorList>
    </citation>
    <scope>NUCLEOTIDE SEQUENCE [LARGE SCALE GENOMIC DNA]</scope>
    <source>
        <strain evidence="1 2">DSM 12857</strain>
    </source>
</reference>
<dbReference type="RefSeq" id="WP_346064780.1">
    <property type="nucleotide sequence ID" value="NZ_BRPJ01000020.1"/>
</dbReference>
<sequence>MFIVKILMILLLLLCIGLLFEKLLHNEFSLYQVSSQLKKDVSTIIKAICSQEVNRHVFESQFAEELRKIAKPYSHPQFEIGVLTGFNFGAPFIGIHFVPRHTMEADELTEVTNLLLLKFRRYLLVNNLSWKTFSCFTNGQYSVNVYLYYAELPADMVNFKHRYKMILREKISPDYGVLQDDQLNEELNKNDN</sequence>
<dbReference type="EMBL" id="BRPJ01000020">
    <property type="protein sequence ID" value="GLB29155.1"/>
    <property type="molecule type" value="Genomic_DNA"/>
</dbReference>
<accession>A0ABQ5M2H9</accession>
<name>A0ABQ5M2H9_9FIRM</name>
<protein>
    <submittedName>
        <fullName evidence="1">Uncharacterized protein</fullName>
    </submittedName>
</protein>
<gene>
    <name evidence="1" type="ORF">LAD12857_10780</name>
</gene>
<comment type="caution">
    <text evidence="1">The sequence shown here is derived from an EMBL/GenBank/DDBJ whole genome shotgun (WGS) entry which is preliminary data.</text>
</comment>
<dbReference type="Proteomes" id="UP001419084">
    <property type="component" value="Unassembled WGS sequence"/>
</dbReference>